<comment type="subcellular location">
    <subcellularLocation>
        <location evidence="1">Host cell</location>
    </subcellularLocation>
    <subcellularLocation>
        <location evidence="2">Secreted</location>
    </subcellularLocation>
</comment>
<dbReference type="InterPro" id="IPR045379">
    <property type="entry name" value="Crinkler_N"/>
</dbReference>
<keyword evidence="4" id="KW-0732">Signal</keyword>
<evidence type="ECO:0000313" key="6">
    <source>
        <dbReference type="EMBL" id="EEY54429.1"/>
    </source>
</evidence>
<feature type="domain" description="Crinkler effector protein N-terminal" evidence="5">
    <location>
        <begin position="1"/>
        <end position="87"/>
    </location>
</feature>
<dbReference type="HOGENOM" id="CLU_114740_1_0_1"/>
<dbReference type="CDD" id="cd17039">
    <property type="entry name" value="Ubl_ubiquitin_like"/>
    <property type="match status" value="1"/>
</dbReference>
<dbReference type="GO" id="GO:0043657">
    <property type="term" value="C:host cell"/>
    <property type="evidence" value="ECO:0007669"/>
    <property type="project" value="UniProtKB-SubCell"/>
</dbReference>
<dbReference type="GO" id="GO:0005576">
    <property type="term" value="C:extracellular region"/>
    <property type="evidence" value="ECO:0007669"/>
    <property type="project" value="UniProtKB-SubCell"/>
</dbReference>
<evidence type="ECO:0000256" key="3">
    <source>
        <dbReference type="ARBA" id="ARBA00022525"/>
    </source>
</evidence>
<feature type="signal peptide" evidence="4">
    <location>
        <begin position="1"/>
        <end position="16"/>
    </location>
</feature>
<dbReference type="RefSeq" id="XP_002904251.1">
    <property type="nucleotide sequence ID" value="XM_002904205.1"/>
</dbReference>
<proteinExistence type="predicted"/>
<dbReference type="InParanoid" id="D0N9E1"/>
<keyword evidence="3" id="KW-0964">Secreted</keyword>
<dbReference type="AlphaFoldDB" id="D0N9E1"/>
<dbReference type="Proteomes" id="UP000006643">
    <property type="component" value="Unassembled WGS sequence"/>
</dbReference>
<evidence type="ECO:0000256" key="2">
    <source>
        <dbReference type="ARBA" id="ARBA00004613"/>
    </source>
</evidence>
<dbReference type="KEGG" id="pif:PITG_08070"/>
<dbReference type="VEuPathDB" id="FungiDB:PITG_08070"/>
<dbReference type="OrthoDB" id="92405at2759"/>
<dbReference type="OMA" id="PIWRRCC"/>
<dbReference type="GeneID" id="9472760"/>
<evidence type="ECO:0000256" key="4">
    <source>
        <dbReference type="SAM" id="SignalP"/>
    </source>
</evidence>
<protein>
    <submittedName>
        <fullName evidence="6">Crinkler (CRN) family protein</fullName>
    </submittedName>
</protein>
<sequence length="149" mass="16059">MKLFCAIVGVAGSVFSVQVDESDSVDDLKKAIKDQSDGLITDPWPKLQLFLAKKEKGDGAWLAEKDVMEGVSDTSELKPLGVARARLRLVNLSDTEVGGVDGGEEAEGGGPVNVLVVVQSHVGVDIGETGFRAVKYKRTYSHPIWRRCC</sequence>
<gene>
    <name evidence="6" type="ORF">PITG_08070</name>
</gene>
<evidence type="ECO:0000256" key="1">
    <source>
        <dbReference type="ARBA" id="ARBA00004340"/>
    </source>
</evidence>
<keyword evidence="7" id="KW-1185">Reference proteome</keyword>
<reference evidence="7" key="1">
    <citation type="journal article" date="2009" name="Nature">
        <title>Genome sequence and analysis of the Irish potato famine pathogen Phytophthora infestans.</title>
        <authorList>
            <consortium name="The Broad Institute Genome Sequencing Platform"/>
            <person name="Haas B.J."/>
            <person name="Kamoun S."/>
            <person name="Zody M.C."/>
            <person name="Jiang R.H."/>
            <person name="Handsaker R.E."/>
            <person name="Cano L.M."/>
            <person name="Grabherr M."/>
            <person name="Kodira C.D."/>
            <person name="Raffaele S."/>
            <person name="Torto-Alalibo T."/>
            <person name="Bozkurt T.O."/>
            <person name="Ah-Fong A.M."/>
            <person name="Alvarado L."/>
            <person name="Anderson V.L."/>
            <person name="Armstrong M.R."/>
            <person name="Avrova A."/>
            <person name="Baxter L."/>
            <person name="Beynon J."/>
            <person name="Boevink P.C."/>
            <person name="Bollmann S.R."/>
            <person name="Bos J.I."/>
            <person name="Bulone V."/>
            <person name="Cai G."/>
            <person name="Cakir C."/>
            <person name="Carrington J.C."/>
            <person name="Chawner M."/>
            <person name="Conti L."/>
            <person name="Costanzo S."/>
            <person name="Ewan R."/>
            <person name="Fahlgren N."/>
            <person name="Fischbach M.A."/>
            <person name="Fugelstad J."/>
            <person name="Gilroy E.M."/>
            <person name="Gnerre S."/>
            <person name="Green P.J."/>
            <person name="Grenville-Briggs L.J."/>
            <person name="Griffith J."/>
            <person name="Grunwald N.J."/>
            <person name="Horn K."/>
            <person name="Horner N.R."/>
            <person name="Hu C.H."/>
            <person name="Huitema E."/>
            <person name="Jeong D.H."/>
            <person name="Jones A.M."/>
            <person name="Jones J.D."/>
            <person name="Jones R.W."/>
            <person name="Karlsson E.K."/>
            <person name="Kunjeti S.G."/>
            <person name="Lamour K."/>
            <person name="Liu Z."/>
            <person name="Ma L."/>
            <person name="Maclean D."/>
            <person name="Chibucos M.C."/>
            <person name="McDonald H."/>
            <person name="McWalters J."/>
            <person name="Meijer H.J."/>
            <person name="Morgan W."/>
            <person name="Morris P.F."/>
            <person name="Munro C.A."/>
            <person name="O'Neill K."/>
            <person name="Ospina-Giraldo M."/>
            <person name="Pinzon A."/>
            <person name="Pritchard L."/>
            <person name="Ramsahoye B."/>
            <person name="Ren Q."/>
            <person name="Restrepo S."/>
            <person name="Roy S."/>
            <person name="Sadanandom A."/>
            <person name="Savidor A."/>
            <person name="Schornack S."/>
            <person name="Schwartz D.C."/>
            <person name="Schumann U.D."/>
            <person name="Schwessinger B."/>
            <person name="Seyer L."/>
            <person name="Sharpe T."/>
            <person name="Silvar C."/>
            <person name="Song J."/>
            <person name="Studholme D.J."/>
            <person name="Sykes S."/>
            <person name="Thines M."/>
            <person name="van de Vondervoort P.J."/>
            <person name="Phuntumart V."/>
            <person name="Wawra S."/>
            <person name="Weide R."/>
            <person name="Win J."/>
            <person name="Young C."/>
            <person name="Zhou S."/>
            <person name="Fry W."/>
            <person name="Meyers B.C."/>
            <person name="van West P."/>
            <person name="Ristaino J."/>
            <person name="Govers F."/>
            <person name="Birch P.R."/>
            <person name="Whisson S.C."/>
            <person name="Judelson H.S."/>
            <person name="Nusbaum C."/>
        </authorList>
    </citation>
    <scope>NUCLEOTIDE SEQUENCE [LARGE SCALE GENOMIC DNA]</scope>
    <source>
        <strain evidence="7">T30-4</strain>
    </source>
</reference>
<organism evidence="6 7">
    <name type="scientific">Phytophthora infestans (strain T30-4)</name>
    <name type="common">Potato late blight agent</name>
    <dbReference type="NCBI Taxonomy" id="403677"/>
    <lineage>
        <taxon>Eukaryota</taxon>
        <taxon>Sar</taxon>
        <taxon>Stramenopiles</taxon>
        <taxon>Oomycota</taxon>
        <taxon>Peronosporomycetes</taxon>
        <taxon>Peronosporales</taxon>
        <taxon>Peronosporaceae</taxon>
        <taxon>Phytophthora</taxon>
    </lineage>
</organism>
<name>D0N9E1_PHYIT</name>
<evidence type="ECO:0000259" key="5">
    <source>
        <dbReference type="Pfam" id="PF20147"/>
    </source>
</evidence>
<accession>D0N9E1</accession>
<evidence type="ECO:0000313" key="7">
    <source>
        <dbReference type="Proteomes" id="UP000006643"/>
    </source>
</evidence>
<dbReference type="Pfam" id="PF20147">
    <property type="entry name" value="Crinkler"/>
    <property type="match status" value="1"/>
</dbReference>
<feature type="chain" id="PRO_5003011810" evidence="4">
    <location>
        <begin position="17"/>
        <end position="149"/>
    </location>
</feature>
<dbReference type="EMBL" id="DS028129">
    <property type="protein sequence ID" value="EEY54429.1"/>
    <property type="molecule type" value="Genomic_DNA"/>
</dbReference>